<reference evidence="11" key="1">
    <citation type="submission" date="2019-08" db="EMBL/GenBank/DDBJ databases">
        <authorList>
            <person name="Kucharzyk K."/>
            <person name="Murdoch R.W."/>
            <person name="Higgins S."/>
            <person name="Loffler F."/>
        </authorList>
    </citation>
    <scope>NUCLEOTIDE SEQUENCE</scope>
</reference>
<dbReference type="NCBIfam" id="NF003716">
    <property type="entry name" value="PRK05326.1-3"/>
    <property type="match status" value="1"/>
</dbReference>
<feature type="transmembrane region" description="Helical" evidence="9">
    <location>
        <begin position="57"/>
        <end position="76"/>
    </location>
</feature>
<keyword evidence="5 9" id="KW-0812">Transmembrane</keyword>
<dbReference type="InterPro" id="IPR006153">
    <property type="entry name" value="Cation/H_exchanger_TM"/>
</dbReference>
<evidence type="ECO:0000313" key="11">
    <source>
        <dbReference type="EMBL" id="MPM12188.1"/>
    </source>
</evidence>
<feature type="transmembrane region" description="Helical" evidence="9">
    <location>
        <begin position="376"/>
        <end position="396"/>
    </location>
</feature>
<comment type="caution">
    <text evidence="11">The sequence shown here is derived from an EMBL/GenBank/DDBJ whole genome shotgun (WGS) entry which is preliminary data.</text>
</comment>
<feature type="transmembrane region" description="Helical" evidence="9">
    <location>
        <begin position="232"/>
        <end position="262"/>
    </location>
</feature>
<keyword evidence="3" id="KW-0050">Antiport</keyword>
<evidence type="ECO:0000256" key="3">
    <source>
        <dbReference type="ARBA" id="ARBA00022449"/>
    </source>
</evidence>
<dbReference type="EMBL" id="VSSQ01001934">
    <property type="protein sequence ID" value="MPM12188.1"/>
    <property type="molecule type" value="Genomic_DNA"/>
</dbReference>
<accession>A0A644X8M7</accession>
<dbReference type="InterPro" id="IPR038770">
    <property type="entry name" value="Na+/solute_symporter_sf"/>
</dbReference>
<keyword evidence="2" id="KW-0813">Transport</keyword>
<evidence type="ECO:0000256" key="4">
    <source>
        <dbReference type="ARBA" id="ARBA00022475"/>
    </source>
</evidence>
<feature type="transmembrane region" description="Helical" evidence="9">
    <location>
        <begin position="6"/>
        <end position="22"/>
    </location>
</feature>
<evidence type="ECO:0000256" key="5">
    <source>
        <dbReference type="ARBA" id="ARBA00022692"/>
    </source>
</evidence>
<dbReference type="GO" id="GO:1902600">
    <property type="term" value="P:proton transmembrane transport"/>
    <property type="evidence" value="ECO:0007669"/>
    <property type="project" value="InterPro"/>
</dbReference>
<feature type="transmembrane region" description="Helical" evidence="9">
    <location>
        <begin position="344"/>
        <end position="364"/>
    </location>
</feature>
<evidence type="ECO:0000256" key="8">
    <source>
        <dbReference type="ARBA" id="ARBA00023136"/>
    </source>
</evidence>
<sequence>MNLTTENVLLIGSVLLFVSILAGKAGYRFGIPVLVLFLSVGMLFGSDGFGIEFNSPYIAQFVGLVALSVILFSGGLDTNVSEIRPVLAPGLVLSTVGVLLTTLFTGGIIFFITNIYTSFFSFTLPESMLLASIMSSTDSASVFSILRSKGVSLKNNIKPLLELESGSNDPMAFMLTLIFLKMTMSGQMGVLSFLFSLVTQFAIGALCGYAIARAVLFFINKFQFESKSLYHILLLSSLFFTFSFTDLLGGNGFLAVYISGLVIGNSKSQCDETVYTFFDGVAWLSQLILFLTLGLLVNPSELISFEIVTIGIAISVAMIVISRPFSVFISLVPFKGIDSKTKHYISWVGLRGAVPIVFATYPLIEGQINAGLMFNIVFFITIVSLLTQGTTVNFVARKMGLTGSEPLQTNDFDKTT</sequence>
<evidence type="ECO:0000256" key="6">
    <source>
        <dbReference type="ARBA" id="ARBA00022989"/>
    </source>
</evidence>
<keyword evidence="6 9" id="KW-1133">Transmembrane helix</keyword>
<dbReference type="AlphaFoldDB" id="A0A644X8M7"/>
<comment type="subcellular location">
    <subcellularLocation>
        <location evidence="1">Cell membrane</location>
        <topology evidence="1">Multi-pass membrane protein</topology>
    </subcellularLocation>
</comment>
<feature type="transmembrane region" description="Helical" evidence="9">
    <location>
        <begin position="88"/>
        <end position="116"/>
    </location>
</feature>
<gene>
    <name evidence="11" type="primary">nhaP2_4</name>
    <name evidence="11" type="ORF">SDC9_58540</name>
</gene>
<keyword evidence="4" id="KW-1003">Cell membrane</keyword>
<evidence type="ECO:0000259" key="10">
    <source>
        <dbReference type="Pfam" id="PF00999"/>
    </source>
</evidence>
<dbReference type="Gene3D" id="1.20.1530.20">
    <property type="match status" value="1"/>
</dbReference>
<feature type="domain" description="Cation/H+ exchanger transmembrane" evidence="10">
    <location>
        <begin position="18"/>
        <end position="397"/>
    </location>
</feature>
<organism evidence="11">
    <name type="scientific">bioreactor metagenome</name>
    <dbReference type="NCBI Taxonomy" id="1076179"/>
    <lineage>
        <taxon>unclassified sequences</taxon>
        <taxon>metagenomes</taxon>
        <taxon>ecological metagenomes</taxon>
    </lineage>
</organism>
<evidence type="ECO:0000256" key="9">
    <source>
        <dbReference type="SAM" id="Phobius"/>
    </source>
</evidence>
<evidence type="ECO:0000256" key="1">
    <source>
        <dbReference type="ARBA" id="ARBA00004651"/>
    </source>
</evidence>
<protein>
    <submittedName>
        <fullName evidence="11">K(+)/H(+) antiporter NhaP2</fullName>
    </submittedName>
</protein>
<feature type="transmembrane region" description="Helical" evidence="9">
    <location>
        <begin position="190"/>
        <end position="212"/>
    </location>
</feature>
<evidence type="ECO:0000256" key="2">
    <source>
        <dbReference type="ARBA" id="ARBA00022448"/>
    </source>
</evidence>
<proteinExistence type="predicted"/>
<keyword evidence="8 9" id="KW-0472">Membrane</keyword>
<evidence type="ECO:0000256" key="7">
    <source>
        <dbReference type="ARBA" id="ARBA00023065"/>
    </source>
</evidence>
<dbReference type="Pfam" id="PF00999">
    <property type="entry name" value="Na_H_Exchanger"/>
    <property type="match status" value="1"/>
</dbReference>
<dbReference type="NCBIfam" id="NF003715">
    <property type="entry name" value="PRK05326.1-2"/>
    <property type="match status" value="1"/>
</dbReference>
<feature type="transmembrane region" description="Helical" evidence="9">
    <location>
        <begin position="303"/>
        <end position="332"/>
    </location>
</feature>
<name>A0A644X8M7_9ZZZZ</name>
<feature type="transmembrane region" description="Helical" evidence="9">
    <location>
        <begin position="29"/>
        <end position="51"/>
    </location>
</feature>
<dbReference type="GO" id="GO:0015297">
    <property type="term" value="F:antiporter activity"/>
    <property type="evidence" value="ECO:0007669"/>
    <property type="project" value="UniProtKB-KW"/>
</dbReference>
<dbReference type="GO" id="GO:0005886">
    <property type="term" value="C:plasma membrane"/>
    <property type="evidence" value="ECO:0007669"/>
    <property type="project" value="UniProtKB-SubCell"/>
</dbReference>
<keyword evidence="7" id="KW-0406">Ion transport</keyword>
<feature type="transmembrane region" description="Helical" evidence="9">
    <location>
        <begin position="274"/>
        <end position="297"/>
    </location>
</feature>
<dbReference type="PANTHER" id="PTHR32507:SF7">
    <property type="entry name" value="K(+)_H(+) ANTIPORTER NHAP2"/>
    <property type="match status" value="1"/>
</dbReference>
<dbReference type="PANTHER" id="PTHR32507">
    <property type="entry name" value="NA(+)/H(+) ANTIPORTER 1"/>
    <property type="match status" value="1"/>
</dbReference>